<accession>A0AAW1JYA8</accession>
<protein>
    <submittedName>
        <fullName evidence="1">Uncharacterized protein</fullName>
    </submittedName>
</protein>
<comment type="caution">
    <text evidence="1">The sequence shown here is derived from an EMBL/GenBank/DDBJ whole genome shotgun (WGS) entry which is preliminary data.</text>
</comment>
<keyword evidence="2" id="KW-1185">Reference proteome</keyword>
<dbReference type="AlphaFoldDB" id="A0AAW1JYA8"/>
<sequence length="83" mass="9288">MFQWYRKVCGQHLIMVQHYQVQLRVSMVVSNVSRLGCTHGSLTSSSDKPMIPTNISDVSPLTWLRKFYGQGALTGTEDLKSAA</sequence>
<dbReference type="EMBL" id="JASPKY010000303">
    <property type="protein sequence ID" value="KAK9709757.1"/>
    <property type="molecule type" value="Genomic_DNA"/>
</dbReference>
<dbReference type="Proteomes" id="UP001458880">
    <property type="component" value="Unassembled WGS sequence"/>
</dbReference>
<proteinExistence type="predicted"/>
<name>A0AAW1JYA8_POPJA</name>
<gene>
    <name evidence="1" type="ORF">QE152_g26445</name>
</gene>
<organism evidence="1 2">
    <name type="scientific">Popillia japonica</name>
    <name type="common">Japanese beetle</name>
    <dbReference type="NCBI Taxonomy" id="7064"/>
    <lineage>
        <taxon>Eukaryota</taxon>
        <taxon>Metazoa</taxon>
        <taxon>Ecdysozoa</taxon>
        <taxon>Arthropoda</taxon>
        <taxon>Hexapoda</taxon>
        <taxon>Insecta</taxon>
        <taxon>Pterygota</taxon>
        <taxon>Neoptera</taxon>
        <taxon>Endopterygota</taxon>
        <taxon>Coleoptera</taxon>
        <taxon>Polyphaga</taxon>
        <taxon>Scarabaeiformia</taxon>
        <taxon>Scarabaeidae</taxon>
        <taxon>Rutelinae</taxon>
        <taxon>Popillia</taxon>
    </lineage>
</organism>
<reference evidence="1 2" key="1">
    <citation type="journal article" date="2024" name="BMC Genomics">
        <title>De novo assembly and annotation of Popillia japonica's genome with initial clues to its potential as an invasive pest.</title>
        <authorList>
            <person name="Cucini C."/>
            <person name="Boschi S."/>
            <person name="Funari R."/>
            <person name="Cardaioli E."/>
            <person name="Iannotti N."/>
            <person name="Marturano G."/>
            <person name="Paoli F."/>
            <person name="Bruttini M."/>
            <person name="Carapelli A."/>
            <person name="Frati F."/>
            <person name="Nardi F."/>
        </authorList>
    </citation>
    <scope>NUCLEOTIDE SEQUENCE [LARGE SCALE GENOMIC DNA]</scope>
    <source>
        <strain evidence="1">DMR45628</strain>
    </source>
</reference>
<evidence type="ECO:0000313" key="1">
    <source>
        <dbReference type="EMBL" id="KAK9709757.1"/>
    </source>
</evidence>
<evidence type="ECO:0000313" key="2">
    <source>
        <dbReference type="Proteomes" id="UP001458880"/>
    </source>
</evidence>